<dbReference type="InterPro" id="IPR013078">
    <property type="entry name" value="His_Pase_superF_clade-1"/>
</dbReference>
<gene>
    <name evidence="1" type="ORF">HC352_03500</name>
</gene>
<protein>
    <submittedName>
        <fullName evidence="1">Histidine phosphatase family protein</fullName>
    </submittedName>
</protein>
<dbReference type="PANTHER" id="PTHR48100:SF62">
    <property type="entry name" value="GLUCOSYL-3-PHOSPHOGLYCERATE PHOSPHATASE"/>
    <property type="match status" value="1"/>
</dbReference>
<dbReference type="SUPFAM" id="SSF53254">
    <property type="entry name" value="Phosphoglycerate mutase-like"/>
    <property type="match status" value="1"/>
</dbReference>
<dbReference type="RefSeq" id="WP_168917599.1">
    <property type="nucleotide sequence ID" value="NZ_CP050804.1"/>
</dbReference>
<evidence type="ECO:0000313" key="2">
    <source>
        <dbReference type="Proteomes" id="UP000502298"/>
    </source>
</evidence>
<organism evidence="1 2">
    <name type="scientific">Arcanobacterium buesumense</name>
    <dbReference type="NCBI Taxonomy" id="2722751"/>
    <lineage>
        <taxon>Bacteria</taxon>
        <taxon>Bacillati</taxon>
        <taxon>Actinomycetota</taxon>
        <taxon>Actinomycetes</taxon>
        <taxon>Actinomycetales</taxon>
        <taxon>Actinomycetaceae</taxon>
        <taxon>Arcanobacterium</taxon>
    </lineage>
</organism>
<reference evidence="1 2" key="1">
    <citation type="submission" date="2020-03" db="EMBL/GenBank/DDBJ databases">
        <title>Complete genome of Arcanobacterium buesumensis sp. nov. strain 2701.</title>
        <authorList>
            <person name="Borowiak M."/>
            <person name="Alssahen M."/>
            <person name="Laemmler C."/>
            <person name="Malorny B."/>
            <person name="Hassan A."/>
            <person name="Prenger-Berninghoff E."/>
            <person name="Ploetz M."/>
            <person name="Abdulmawjood A."/>
        </authorList>
    </citation>
    <scope>NUCLEOTIDE SEQUENCE [LARGE SCALE GENOMIC DNA]</scope>
    <source>
        <strain evidence="1 2">2701</strain>
    </source>
</reference>
<dbReference type="AlphaFoldDB" id="A0A6H2EL05"/>
<dbReference type="SMART" id="SM00855">
    <property type="entry name" value="PGAM"/>
    <property type="match status" value="1"/>
</dbReference>
<dbReference type="KEGG" id="arca:HC352_03500"/>
<keyword evidence="2" id="KW-1185">Reference proteome</keyword>
<proteinExistence type="predicted"/>
<dbReference type="GO" id="GO:0005737">
    <property type="term" value="C:cytoplasm"/>
    <property type="evidence" value="ECO:0007669"/>
    <property type="project" value="TreeGrafter"/>
</dbReference>
<name>A0A6H2EL05_9ACTO</name>
<dbReference type="EMBL" id="CP050804">
    <property type="protein sequence ID" value="QJC21659.1"/>
    <property type="molecule type" value="Genomic_DNA"/>
</dbReference>
<accession>A0A6H2EL05</accession>
<sequence length="200" mass="22111">MQLILVRHGQTYANERAAISTIVPGEALTETGWTQANNVVADLIQYRPDAIWRSDTLRTEQTATPLATQLAITPQVHPGLREIQAGSLEGKTSPEAMQEYISTMMAWLDGDLGLPMGSGDTGYETLQRFDEAVAEIERSGAQRPVIFAHAGILTFWAGMRVRGITEDMRHQRLLNTGIAVAEGTVAQGFDIQRWMNVYRP</sequence>
<dbReference type="Pfam" id="PF00300">
    <property type="entry name" value="His_Phos_1"/>
    <property type="match status" value="1"/>
</dbReference>
<dbReference type="InterPro" id="IPR050275">
    <property type="entry name" value="PGM_Phosphatase"/>
</dbReference>
<dbReference type="Gene3D" id="3.40.50.1240">
    <property type="entry name" value="Phosphoglycerate mutase-like"/>
    <property type="match status" value="1"/>
</dbReference>
<dbReference type="PANTHER" id="PTHR48100">
    <property type="entry name" value="BROAD-SPECIFICITY PHOSPHATASE YOR283W-RELATED"/>
    <property type="match status" value="1"/>
</dbReference>
<dbReference type="GO" id="GO:0016791">
    <property type="term" value="F:phosphatase activity"/>
    <property type="evidence" value="ECO:0007669"/>
    <property type="project" value="TreeGrafter"/>
</dbReference>
<dbReference type="Proteomes" id="UP000502298">
    <property type="component" value="Chromosome"/>
</dbReference>
<evidence type="ECO:0000313" key="1">
    <source>
        <dbReference type="EMBL" id="QJC21659.1"/>
    </source>
</evidence>
<dbReference type="InterPro" id="IPR029033">
    <property type="entry name" value="His_PPase_superfam"/>
</dbReference>
<dbReference type="CDD" id="cd07067">
    <property type="entry name" value="HP_PGM_like"/>
    <property type="match status" value="1"/>
</dbReference>